<reference evidence="4 5" key="1">
    <citation type="submission" date="2019-08" db="EMBL/GenBank/DDBJ databases">
        <authorList>
            <person name="Peeters C."/>
        </authorList>
    </citation>
    <scope>NUCLEOTIDE SEQUENCE [LARGE SCALE GENOMIC DNA]</scope>
    <source>
        <strain evidence="4 5">LMG 31117</strain>
    </source>
</reference>
<dbReference type="AlphaFoldDB" id="A0A5E5A5G6"/>
<evidence type="ECO:0000256" key="1">
    <source>
        <dbReference type="ARBA" id="ARBA00022723"/>
    </source>
</evidence>
<name>A0A5E5A5G6_9BURK</name>
<dbReference type="Pfam" id="PF08797">
    <property type="entry name" value="HIRAN"/>
    <property type="match status" value="1"/>
</dbReference>
<keyword evidence="1" id="KW-0479">Metal-binding</keyword>
<keyword evidence="5" id="KW-1185">Reference proteome</keyword>
<dbReference type="OrthoDB" id="8702168at2"/>
<dbReference type="RefSeq" id="WP_150738973.1">
    <property type="nucleotide sequence ID" value="NZ_CABPSP010000009.1"/>
</dbReference>
<protein>
    <recommendedName>
        <fullName evidence="3">HIRAN domain-containing protein</fullName>
    </recommendedName>
</protein>
<gene>
    <name evidence="4" type="ORF">PAN31117_03134</name>
</gene>
<sequence length="145" mass="16170">MWQFIFLAFIFVTVAAFLKLNQKSRRHAEFDVSSRLTTGSDFRFPIVGESSYQAALRHALGNEDGPLPVLLVPEDSNPHDHLAVRVMYRETTIGYLSRLDARALRGAITRMGFNFSSVSCLGKPFGGTPDKPTIGIWLNISIPQD</sequence>
<keyword evidence="2" id="KW-0378">Hydrolase</keyword>
<accession>A0A5E5A5G6</accession>
<feature type="domain" description="HIRAN" evidence="3">
    <location>
        <begin position="64"/>
        <end position="116"/>
    </location>
</feature>
<dbReference type="EMBL" id="CABPSP010000009">
    <property type="protein sequence ID" value="VVE68901.1"/>
    <property type="molecule type" value="Genomic_DNA"/>
</dbReference>
<proteinExistence type="predicted"/>
<evidence type="ECO:0000256" key="2">
    <source>
        <dbReference type="ARBA" id="ARBA00022801"/>
    </source>
</evidence>
<evidence type="ECO:0000313" key="4">
    <source>
        <dbReference type="EMBL" id="VVE68901.1"/>
    </source>
</evidence>
<evidence type="ECO:0000259" key="3">
    <source>
        <dbReference type="Pfam" id="PF08797"/>
    </source>
</evidence>
<evidence type="ECO:0000313" key="5">
    <source>
        <dbReference type="Proteomes" id="UP000383122"/>
    </source>
</evidence>
<dbReference type="Proteomes" id="UP000383122">
    <property type="component" value="Unassembled WGS sequence"/>
</dbReference>
<dbReference type="Gene3D" id="3.30.70.2330">
    <property type="match status" value="1"/>
</dbReference>
<organism evidence="4 5">
    <name type="scientific">Pandoraea anapnoica</name>
    <dbReference type="NCBI Taxonomy" id="2508301"/>
    <lineage>
        <taxon>Bacteria</taxon>
        <taxon>Pseudomonadati</taxon>
        <taxon>Pseudomonadota</taxon>
        <taxon>Betaproteobacteria</taxon>
        <taxon>Burkholderiales</taxon>
        <taxon>Burkholderiaceae</taxon>
        <taxon>Pandoraea</taxon>
    </lineage>
</organism>
<dbReference type="InterPro" id="IPR014905">
    <property type="entry name" value="HIRAN"/>
</dbReference>